<name>A0ABU4SHM6_9GAMM</name>
<dbReference type="Proteomes" id="UP001271640">
    <property type="component" value="Unassembled WGS sequence"/>
</dbReference>
<evidence type="ECO:0000259" key="1">
    <source>
        <dbReference type="Pfam" id="PF13936"/>
    </source>
</evidence>
<evidence type="ECO:0000313" key="3">
    <source>
        <dbReference type="Proteomes" id="UP001271640"/>
    </source>
</evidence>
<evidence type="ECO:0000313" key="2">
    <source>
        <dbReference type="EMBL" id="MDX7998152.1"/>
    </source>
</evidence>
<gene>
    <name evidence="2" type="ORF">FE394_02800</name>
</gene>
<proteinExistence type="predicted"/>
<dbReference type="InterPro" id="IPR010982">
    <property type="entry name" value="Lambda_DNA-bd_dom_sf"/>
</dbReference>
<organism evidence="2 3">
    <name type="scientific">Xenorhabdus littoralis</name>
    <dbReference type="NCBI Taxonomy" id="2582835"/>
    <lineage>
        <taxon>Bacteria</taxon>
        <taxon>Pseudomonadati</taxon>
        <taxon>Pseudomonadota</taxon>
        <taxon>Gammaproteobacteria</taxon>
        <taxon>Enterobacterales</taxon>
        <taxon>Morganellaceae</taxon>
        <taxon>Xenorhabdus</taxon>
    </lineage>
</organism>
<comment type="caution">
    <text evidence="2">The sequence shown here is derived from an EMBL/GenBank/DDBJ whole genome shotgun (WGS) entry which is preliminary data.</text>
</comment>
<sequence>MKYQQLTESKRYQITIFLSEKKYTISEIAQLIGVHRSTVYREIRCNRVVDGYLTSSAQCLTEERCRAAAKRHIDTGT</sequence>
<accession>A0ABU4SHM6</accession>
<dbReference type="Pfam" id="PF13936">
    <property type="entry name" value="HTH_38"/>
    <property type="match status" value="1"/>
</dbReference>
<feature type="domain" description="Transposase IS30-like HTH" evidence="1">
    <location>
        <begin position="2"/>
        <end position="44"/>
    </location>
</feature>
<dbReference type="InterPro" id="IPR025246">
    <property type="entry name" value="IS30-like_HTH"/>
</dbReference>
<dbReference type="Gene3D" id="1.10.260.40">
    <property type="entry name" value="lambda repressor-like DNA-binding domains"/>
    <property type="match status" value="1"/>
</dbReference>
<reference evidence="3" key="1">
    <citation type="journal article" date="2024" name="Toxins">
        <title>Genome Sequence Analysis of Native Xenorhabdus Strains Isolated from Entomopathogenic Nematodes in Argentina.</title>
        <authorList>
            <person name="Palma L."/>
            <person name="Frizzo L."/>
            <person name="Kaiser S."/>
            <person name="Berry C."/>
            <person name="Caballero P."/>
            <person name="Bode H.B."/>
            <person name="Del Valle E.E."/>
        </authorList>
    </citation>
    <scope>NUCLEOTIDE SEQUENCE [LARGE SCALE GENOMIC DNA]</scope>
    <source>
        <strain evidence="3">Reich</strain>
    </source>
</reference>
<dbReference type="EMBL" id="VCDP01000007">
    <property type="protein sequence ID" value="MDX7998152.1"/>
    <property type="molecule type" value="Genomic_DNA"/>
</dbReference>
<keyword evidence="3" id="KW-1185">Reference proteome</keyword>
<protein>
    <submittedName>
        <fullName evidence="2">HTH domain-containing protein</fullName>
    </submittedName>
</protein>